<reference evidence="6 7" key="2">
    <citation type="journal article" date="2023" name="ChemBioChem">
        <title>Acyltransferase Domain Exchange between Two Independent Type I Polyketide Synthases in the Same Producer Strain of Macrolide Antibiotics.</title>
        <authorList>
            <person name="Kudo F."/>
            <person name="Kishikawa K."/>
            <person name="Tsuboi K."/>
            <person name="Kido T."/>
            <person name="Usui T."/>
            <person name="Hashimoto J."/>
            <person name="Shin-Ya K."/>
            <person name="Miyanaga A."/>
            <person name="Eguchi T."/>
        </authorList>
    </citation>
    <scope>NUCLEOTIDE SEQUENCE [LARGE SCALE GENOMIC DNA]</scope>
    <source>
        <strain evidence="6 7">A-8890</strain>
    </source>
</reference>
<protein>
    <submittedName>
        <fullName evidence="6">TetR family transcriptional regulator</fullName>
    </submittedName>
</protein>
<organism evidence="6 7">
    <name type="scientific">Streptomyces graminofaciens</name>
    <dbReference type="NCBI Taxonomy" id="68212"/>
    <lineage>
        <taxon>Bacteria</taxon>
        <taxon>Bacillati</taxon>
        <taxon>Actinomycetota</taxon>
        <taxon>Actinomycetes</taxon>
        <taxon>Kitasatosporales</taxon>
        <taxon>Streptomycetaceae</taxon>
        <taxon>Streptomyces</taxon>
    </lineage>
</organism>
<dbReference type="SUPFAM" id="SSF46689">
    <property type="entry name" value="Homeodomain-like"/>
    <property type="match status" value="1"/>
</dbReference>
<dbReference type="PRINTS" id="PR00455">
    <property type="entry name" value="HTHTETR"/>
</dbReference>
<accession>A0ABN5V913</accession>
<keyword evidence="7" id="KW-1185">Reference proteome</keyword>
<evidence type="ECO:0000256" key="2">
    <source>
        <dbReference type="ARBA" id="ARBA00023125"/>
    </source>
</evidence>
<evidence type="ECO:0000256" key="3">
    <source>
        <dbReference type="ARBA" id="ARBA00023163"/>
    </source>
</evidence>
<feature type="DNA-binding region" description="H-T-H motif" evidence="4">
    <location>
        <begin position="53"/>
        <end position="72"/>
    </location>
</feature>
<evidence type="ECO:0000256" key="4">
    <source>
        <dbReference type="PROSITE-ProRule" id="PRU00335"/>
    </source>
</evidence>
<evidence type="ECO:0000256" key="1">
    <source>
        <dbReference type="ARBA" id="ARBA00023015"/>
    </source>
</evidence>
<dbReference type="PANTHER" id="PTHR47506:SF7">
    <property type="entry name" value="TRANSCRIPTIONAL REGULATORY PROTEIN"/>
    <property type="match status" value="1"/>
</dbReference>
<dbReference type="RefSeq" id="WP_286247907.1">
    <property type="nucleotide sequence ID" value="NZ_AP018448.1"/>
</dbReference>
<keyword evidence="3" id="KW-0804">Transcription</keyword>
<evidence type="ECO:0000313" key="6">
    <source>
        <dbReference type="EMBL" id="BBC29734.1"/>
    </source>
</evidence>
<dbReference type="EMBL" id="AP018448">
    <property type="protein sequence ID" value="BBC29734.1"/>
    <property type="molecule type" value="Genomic_DNA"/>
</dbReference>
<dbReference type="InterPro" id="IPR036271">
    <property type="entry name" value="Tet_transcr_reg_TetR-rel_C_sf"/>
</dbReference>
<keyword evidence="2 4" id="KW-0238">DNA-binding</keyword>
<feature type="domain" description="HTH tetR-type" evidence="5">
    <location>
        <begin position="30"/>
        <end position="90"/>
    </location>
</feature>
<dbReference type="Gene3D" id="1.10.10.60">
    <property type="entry name" value="Homeodomain-like"/>
    <property type="match status" value="1"/>
</dbReference>
<dbReference type="Pfam" id="PF00440">
    <property type="entry name" value="TetR_N"/>
    <property type="match status" value="1"/>
</dbReference>
<sequence>MSIDIYVCWTVERRPTKGRLDMRVTKAQAEQNRAHIVATASRLFRERGYDGVGVAELMAAAGFTHGGFYKHFRSKADLMAEASASGLSQTVARAEGLDPAEFVERYVSREHRDGRDDGCTIAALGGDAARQPADIKTEFAAGIENLLTALQSQSDTPGDADQRAARMMVIDMLAHSVGAVMLSRACPDGSPLADEILDVCRKEILASLAQGNSDQPAARSPET</sequence>
<dbReference type="SUPFAM" id="SSF48498">
    <property type="entry name" value="Tetracyclin repressor-like, C-terminal domain"/>
    <property type="match status" value="1"/>
</dbReference>
<dbReference type="InterPro" id="IPR001647">
    <property type="entry name" value="HTH_TetR"/>
</dbReference>
<gene>
    <name evidence="6" type="ORF">SGFS_010280</name>
</gene>
<proteinExistence type="predicted"/>
<dbReference type="Proteomes" id="UP001321542">
    <property type="component" value="Chromosome"/>
</dbReference>
<evidence type="ECO:0000259" key="5">
    <source>
        <dbReference type="PROSITE" id="PS50977"/>
    </source>
</evidence>
<name>A0ABN5V913_9ACTN</name>
<keyword evidence="1" id="KW-0805">Transcription regulation</keyword>
<dbReference type="Gene3D" id="1.10.357.10">
    <property type="entry name" value="Tetracycline Repressor, domain 2"/>
    <property type="match status" value="1"/>
</dbReference>
<dbReference type="PANTHER" id="PTHR47506">
    <property type="entry name" value="TRANSCRIPTIONAL REGULATORY PROTEIN"/>
    <property type="match status" value="1"/>
</dbReference>
<dbReference type="PROSITE" id="PS50977">
    <property type="entry name" value="HTH_TETR_2"/>
    <property type="match status" value="1"/>
</dbReference>
<reference evidence="6 7" key="1">
    <citation type="journal article" date="2010" name="ChemBioChem">
        <title>Cloning and characterization of the biosynthetic gene cluster of 16-membered macrolide antibiotic FD-891: involvement of a dual functional cytochrome P450 monooxygenase catalyzing epoxidation and hydroxylation.</title>
        <authorList>
            <person name="Kudo F."/>
            <person name="Motegi A."/>
            <person name="Mizoue K."/>
            <person name="Eguchi T."/>
        </authorList>
    </citation>
    <scope>NUCLEOTIDE SEQUENCE [LARGE SCALE GENOMIC DNA]</scope>
    <source>
        <strain evidence="6 7">A-8890</strain>
    </source>
</reference>
<evidence type="ECO:0000313" key="7">
    <source>
        <dbReference type="Proteomes" id="UP001321542"/>
    </source>
</evidence>
<dbReference type="InterPro" id="IPR009057">
    <property type="entry name" value="Homeodomain-like_sf"/>
</dbReference>